<dbReference type="EMBL" id="HG322950">
    <property type="protein sequence ID" value="CDF85707.1"/>
    <property type="molecule type" value="Genomic_DNA"/>
</dbReference>
<dbReference type="GO" id="GO:0019171">
    <property type="term" value="F:(3R)-hydroxyacyl-[acyl-carrier-protein] dehydratase activity"/>
    <property type="evidence" value="ECO:0007669"/>
    <property type="project" value="TreeGrafter"/>
</dbReference>
<dbReference type="OrthoDB" id="7183822at2"/>
<dbReference type="Pfam" id="PF13452">
    <property type="entry name" value="FAS1_DH_region"/>
    <property type="match status" value="1"/>
</dbReference>
<name>A0A024HMF2_PSEKB</name>
<evidence type="ECO:0000259" key="1">
    <source>
        <dbReference type="Pfam" id="PF13452"/>
    </source>
</evidence>
<keyword evidence="3" id="KW-1185">Reference proteome</keyword>
<dbReference type="SUPFAM" id="SSF54637">
    <property type="entry name" value="Thioesterase/thiol ester dehydrase-isomerase"/>
    <property type="match status" value="1"/>
</dbReference>
<feature type="domain" description="FAS1-like dehydratase" evidence="1">
    <location>
        <begin position="13"/>
        <end position="131"/>
    </location>
</feature>
<dbReference type="RefSeq" id="WP_043254381.1">
    <property type="nucleotide sequence ID" value="NZ_HG322950.1"/>
</dbReference>
<proteinExistence type="predicted"/>
<protein>
    <recommendedName>
        <fullName evidence="1">FAS1-like dehydratase domain-containing protein</fullName>
    </recommendedName>
</protein>
<dbReference type="InterPro" id="IPR039569">
    <property type="entry name" value="FAS1-like_DH_region"/>
</dbReference>
<evidence type="ECO:0000313" key="2">
    <source>
        <dbReference type="EMBL" id="CDF85707.1"/>
    </source>
</evidence>
<dbReference type="eggNOG" id="COG3777">
    <property type="taxonomic scope" value="Bacteria"/>
</dbReference>
<dbReference type="Proteomes" id="UP000025241">
    <property type="component" value="Chromosome I"/>
</dbReference>
<dbReference type="STRING" id="1301098.PKB_4382"/>
<reference evidence="2 3" key="1">
    <citation type="submission" date="2013-03" db="EMBL/GenBank/DDBJ databases">
        <authorList>
            <person name="Linke B."/>
        </authorList>
    </citation>
    <scope>NUCLEOTIDE SEQUENCE [LARGE SCALE GENOMIC DNA]</scope>
    <source>
        <strain evidence="2 3">B13</strain>
    </source>
</reference>
<sequence>MTDFDPSAWLGRTQEVHDQLSRNLVQRIAATFSATAPAHGEELPWLWHWCFFNDQVAGNRLGPDGHPTLGTFMPPAHGRNRMWAGGRLEFLEPLRVGAEAFRKTRIERIEEKAGRTGSLLFVTLAHEYWQGQQLCLREEQDIVYREPTPPKLSAGEAAPLADWEESVAPDPTLLFRYSAVTFNAHRIHFDWPYVTASEGYPGLVVHGPLTATLSLAAFVRANPLARVRRLSFRGLRPLIAPEPFRVAGRHTEPGVAELWAANSSGVSQRADVLFD</sequence>
<dbReference type="PANTHER" id="PTHR28152">
    <property type="entry name" value="HYDROXYACYL-THIOESTER DEHYDRATASE TYPE 2, MITOCHONDRIAL"/>
    <property type="match status" value="1"/>
</dbReference>
<accession>A0A024HMF2</accession>
<dbReference type="InterPro" id="IPR029069">
    <property type="entry name" value="HotDog_dom_sf"/>
</dbReference>
<dbReference type="KEGG" id="pkc:PKB_4382"/>
<dbReference type="HOGENOM" id="CLU_028690_3_0_6"/>
<evidence type="ECO:0000313" key="3">
    <source>
        <dbReference type="Proteomes" id="UP000025241"/>
    </source>
</evidence>
<dbReference type="Gene3D" id="3.10.129.10">
    <property type="entry name" value="Hotdog Thioesterase"/>
    <property type="match status" value="2"/>
</dbReference>
<dbReference type="PATRIC" id="fig|1301098.3.peg.4386"/>
<dbReference type="InterPro" id="IPR052741">
    <property type="entry name" value="Mitochondrial_HTD2"/>
</dbReference>
<dbReference type="AlphaFoldDB" id="A0A024HMF2"/>
<organism evidence="2 3">
    <name type="scientific">Pseudomonas knackmussii (strain DSM 6978 / CCUG 54928 / LMG 23759 / B13)</name>
    <dbReference type="NCBI Taxonomy" id="1301098"/>
    <lineage>
        <taxon>Bacteria</taxon>
        <taxon>Pseudomonadati</taxon>
        <taxon>Pseudomonadota</taxon>
        <taxon>Gammaproteobacteria</taxon>
        <taxon>Pseudomonadales</taxon>
        <taxon>Pseudomonadaceae</taxon>
        <taxon>Pseudomonas</taxon>
    </lineage>
</organism>
<dbReference type="PANTHER" id="PTHR28152:SF1">
    <property type="entry name" value="HYDROXYACYL-THIOESTER DEHYDRATASE TYPE 2, MITOCHONDRIAL"/>
    <property type="match status" value="1"/>
</dbReference>
<reference evidence="2 3" key="2">
    <citation type="submission" date="2014-05" db="EMBL/GenBank/DDBJ databases">
        <title>Genome sequence of the 3-chlorobenzoate degrading bacterium Pseudomonas knackmussii B13 shows multiple evidence for horizontal gene transfer.</title>
        <authorList>
            <person name="Miyazaki R."/>
            <person name="Bertelli C."/>
            <person name="Falquet L."/>
            <person name="Robinson-Rechavi M."/>
            <person name="Gharib W."/>
            <person name="Roy S."/>
            <person name="Van der Meer J.R."/>
        </authorList>
    </citation>
    <scope>NUCLEOTIDE SEQUENCE [LARGE SCALE GENOMIC DNA]</scope>
    <source>
        <strain evidence="2 3">B13</strain>
    </source>
</reference>
<gene>
    <name evidence="2" type="ORF">PKB_4382</name>
</gene>